<proteinExistence type="predicted"/>
<dbReference type="AlphaFoldDB" id="B9SQS9"/>
<evidence type="ECO:0000313" key="3">
    <source>
        <dbReference type="Proteomes" id="UP000008311"/>
    </source>
</evidence>
<dbReference type="PANTHER" id="PTHR26312">
    <property type="entry name" value="TETRATRICOPEPTIDE REPEAT PROTEIN 5"/>
    <property type="match status" value="1"/>
</dbReference>
<dbReference type="InParanoid" id="B9SQS9"/>
<keyword evidence="2" id="KW-0808">Transferase</keyword>
<dbReference type="EMBL" id="EQ974090">
    <property type="protein sequence ID" value="EEF34020.1"/>
    <property type="molecule type" value="Genomic_DNA"/>
</dbReference>
<organism evidence="2 3">
    <name type="scientific">Ricinus communis</name>
    <name type="common">Castor bean</name>
    <dbReference type="NCBI Taxonomy" id="3988"/>
    <lineage>
        <taxon>Eukaryota</taxon>
        <taxon>Viridiplantae</taxon>
        <taxon>Streptophyta</taxon>
        <taxon>Embryophyta</taxon>
        <taxon>Tracheophyta</taxon>
        <taxon>Spermatophyta</taxon>
        <taxon>Magnoliopsida</taxon>
        <taxon>eudicotyledons</taxon>
        <taxon>Gunneridae</taxon>
        <taxon>Pentapetalae</taxon>
        <taxon>rosids</taxon>
        <taxon>fabids</taxon>
        <taxon>Malpighiales</taxon>
        <taxon>Euphorbiaceae</taxon>
        <taxon>Acalyphoideae</taxon>
        <taxon>Acalypheae</taxon>
        <taxon>Ricinus</taxon>
    </lineage>
</organism>
<evidence type="ECO:0000256" key="1">
    <source>
        <dbReference type="SAM" id="MobiDB-lite"/>
    </source>
</evidence>
<dbReference type="Pfam" id="PF14559">
    <property type="entry name" value="TPR_19"/>
    <property type="match status" value="1"/>
</dbReference>
<dbReference type="SMART" id="SM00386">
    <property type="entry name" value="HAT"/>
    <property type="match status" value="5"/>
</dbReference>
<feature type="compositionally biased region" description="Polar residues" evidence="1">
    <location>
        <begin position="14"/>
        <end position="23"/>
    </location>
</feature>
<dbReference type="Proteomes" id="UP000008311">
    <property type="component" value="Unassembled WGS sequence"/>
</dbReference>
<dbReference type="Gene3D" id="1.25.40.10">
    <property type="entry name" value="Tetratricopeptide repeat domain"/>
    <property type="match status" value="2"/>
</dbReference>
<dbReference type="STRING" id="3988.B9SQS9"/>
<dbReference type="Pfam" id="PF13181">
    <property type="entry name" value="TPR_8"/>
    <property type="match status" value="1"/>
</dbReference>
<dbReference type="InterPro" id="IPR019734">
    <property type="entry name" value="TPR_rpt"/>
</dbReference>
<dbReference type="InterPro" id="IPR003107">
    <property type="entry name" value="HAT"/>
</dbReference>
<dbReference type="InterPro" id="IPR011990">
    <property type="entry name" value="TPR-like_helical_dom_sf"/>
</dbReference>
<keyword evidence="3" id="KW-1185">Reference proteome</keyword>
<gene>
    <name evidence="2" type="ORF">RCOM_1217350</name>
</gene>
<reference evidence="3" key="1">
    <citation type="journal article" date="2010" name="Nat. Biotechnol.">
        <title>Draft genome sequence of the oilseed species Ricinus communis.</title>
        <authorList>
            <person name="Chan A.P."/>
            <person name="Crabtree J."/>
            <person name="Zhao Q."/>
            <person name="Lorenzi H."/>
            <person name="Orvis J."/>
            <person name="Puiu D."/>
            <person name="Melake-Berhan A."/>
            <person name="Jones K.M."/>
            <person name="Redman J."/>
            <person name="Chen G."/>
            <person name="Cahoon E.B."/>
            <person name="Gedil M."/>
            <person name="Stanke M."/>
            <person name="Haas B.J."/>
            <person name="Wortman J.R."/>
            <person name="Fraser-Liggett C.M."/>
            <person name="Ravel J."/>
            <person name="Rabinowicz P.D."/>
        </authorList>
    </citation>
    <scope>NUCLEOTIDE SEQUENCE [LARGE SCALE GENOMIC DNA]</scope>
    <source>
        <strain evidence="3">cv. Hale</strain>
    </source>
</reference>
<accession>B9SQS9</accession>
<sequence>MILRSSSNPVTGTFLSPFSSSDSPNRDFHDHNKLSSSHGFHHLNLTPISCTNSSSPISEHNDSFRLGGFRRAWSDSNLEKFVYPSSSSDHKEELQNFTSHTPKRFTKRNYTTMLQTAPSFSIFNVNDHELQDQEKNGVEEEERGLMRTVTIGDIIEGTSNGELSFEKKSMGLIEEEGEEEQDQEVMNEIENLNLENVKEPVSPPMYLASGLGIDGIDFGGGGRGGGGFDSTLPNFDESDDLEEYYKRMVDEFPCHPLFLANYAQLLQSKGDLHGAEEYYYRATVADPEDGEILMKYAKLEWQLHHDQDRAWSNFERAIQAAPQDSHVLAAYASFLWEIDGDGEEDRWQTKHIQLPPGLIMDVDDDAASATNKGFAVEEYYKKMVEENPSNSLVLRNYAQFLYQAKGDIRGAEEYYSRALLADPGDGEIKSQYAKLVWELGRDRDKASSYFEQAVQAAPGNSNVLAAYASFLWETEENEEDSTCSDQFQEVIHHESSVTAATA</sequence>
<dbReference type="GO" id="GO:0006396">
    <property type="term" value="P:RNA processing"/>
    <property type="evidence" value="ECO:0007669"/>
    <property type="project" value="InterPro"/>
</dbReference>
<feature type="compositionally biased region" description="Basic and acidic residues" evidence="1">
    <location>
        <begin position="24"/>
        <end position="33"/>
    </location>
</feature>
<dbReference type="eggNOG" id="ENOG502QTTN">
    <property type="taxonomic scope" value="Eukaryota"/>
</dbReference>
<protein>
    <submittedName>
        <fullName evidence="2">O-linked n-acetylglucosamine transferase, ogt, putative</fullName>
    </submittedName>
</protein>
<feature type="region of interest" description="Disordered" evidence="1">
    <location>
        <begin position="14"/>
        <end position="33"/>
    </location>
</feature>
<dbReference type="PANTHER" id="PTHR26312:SF217">
    <property type="entry name" value="N-ACETYLGLUCOSAMINE TRANSFERASE, OGT PROTEIN, PUTATIVE-RELATED"/>
    <property type="match status" value="1"/>
</dbReference>
<evidence type="ECO:0000313" key="2">
    <source>
        <dbReference type="EMBL" id="EEF34020.1"/>
    </source>
</evidence>
<dbReference type="SUPFAM" id="SSF48452">
    <property type="entry name" value="TPR-like"/>
    <property type="match status" value="1"/>
</dbReference>
<name>B9SQS9_RICCO</name>
<dbReference type="GO" id="GO:0016740">
    <property type="term" value="F:transferase activity"/>
    <property type="evidence" value="ECO:0007669"/>
    <property type="project" value="UniProtKB-KW"/>
</dbReference>